<protein>
    <submittedName>
        <fullName evidence="7">APC family permease</fullName>
    </submittedName>
</protein>
<dbReference type="KEGG" id="tcd:AAIA72_16595"/>
<organism evidence="7">
    <name type="scientific">Thermohahella caldifontis</name>
    <dbReference type="NCBI Taxonomy" id="3142973"/>
    <lineage>
        <taxon>Bacteria</taxon>
        <taxon>Pseudomonadati</taxon>
        <taxon>Pseudomonadota</taxon>
        <taxon>Gammaproteobacteria</taxon>
        <taxon>Oceanospirillales</taxon>
        <taxon>Hahellaceae</taxon>
        <taxon>Thermohahella</taxon>
    </lineage>
</organism>
<dbReference type="EMBL" id="CP154858">
    <property type="protein sequence ID" value="XDT72390.1"/>
    <property type="molecule type" value="Genomic_DNA"/>
</dbReference>
<comment type="subcellular location">
    <subcellularLocation>
        <location evidence="1">Cell membrane</location>
        <topology evidence="1">Multi-pass membrane protein</topology>
    </subcellularLocation>
</comment>
<feature type="transmembrane region" description="Helical" evidence="6">
    <location>
        <begin position="36"/>
        <end position="57"/>
    </location>
</feature>
<dbReference type="GO" id="GO:0005886">
    <property type="term" value="C:plasma membrane"/>
    <property type="evidence" value="ECO:0007669"/>
    <property type="project" value="UniProtKB-SubCell"/>
</dbReference>
<feature type="transmembrane region" description="Helical" evidence="6">
    <location>
        <begin position="328"/>
        <end position="359"/>
    </location>
</feature>
<feature type="transmembrane region" description="Helical" evidence="6">
    <location>
        <begin position="223"/>
        <end position="246"/>
    </location>
</feature>
<dbReference type="PANTHER" id="PTHR42770:SF11">
    <property type="entry name" value="INNER MEMBRANE TRANSPORT PROTEIN YBAT"/>
    <property type="match status" value="1"/>
</dbReference>
<dbReference type="InterPro" id="IPR050367">
    <property type="entry name" value="APC_superfamily"/>
</dbReference>
<feature type="transmembrane region" description="Helical" evidence="6">
    <location>
        <begin position="266"/>
        <end position="287"/>
    </location>
</feature>
<gene>
    <name evidence="7" type="ORF">AAIA72_16595</name>
</gene>
<dbReference type="InterPro" id="IPR002293">
    <property type="entry name" value="AA/rel_permease1"/>
</dbReference>
<feature type="transmembrane region" description="Helical" evidence="6">
    <location>
        <begin position="371"/>
        <end position="393"/>
    </location>
</feature>
<dbReference type="Gene3D" id="1.20.1740.10">
    <property type="entry name" value="Amino acid/polyamine transporter I"/>
    <property type="match status" value="1"/>
</dbReference>
<dbReference type="Pfam" id="PF13520">
    <property type="entry name" value="AA_permease_2"/>
    <property type="match status" value="1"/>
</dbReference>
<evidence type="ECO:0000256" key="3">
    <source>
        <dbReference type="ARBA" id="ARBA00022692"/>
    </source>
</evidence>
<dbReference type="AlphaFoldDB" id="A0AB39UWN9"/>
<feature type="transmembrane region" description="Helical" evidence="6">
    <location>
        <begin position="91"/>
        <end position="113"/>
    </location>
</feature>
<dbReference type="PANTHER" id="PTHR42770">
    <property type="entry name" value="AMINO ACID TRANSPORTER-RELATED"/>
    <property type="match status" value="1"/>
</dbReference>
<name>A0AB39UWN9_9GAMM</name>
<evidence type="ECO:0000256" key="2">
    <source>
        <dbReference type="ARBA" id="ARBA00022475"/>
    </source>
</evidence>
<accession>A0AB39UWN9</accession>
<keyword evidence="3 6" id="KW-0812">Transmembrane</keyword>
<reference evidence="7" key="1">
    <citation type="submission" date="2024-05" db="EMBL/GenBank/DDBJ databases">
        <title>Genome sequencing of novel strain.</title>
        <authorList>
            <person name="Ganbat D."/>
            <person name="Ganbat S."/>
            <person name="Lee S.-J."/>
        </authorList>
    </citation>
    <scope>NUCLEOTIDE SEQUENCE</scope>
    <source>
        <strain evidence="7">SMD15-11</strain>
    </source>
</reference>
<keyword evidence="5 6" id="KW-0472">Membrane</keyword>
<sequence>MYQSGQPIGFWGAVFLGIGAMVGAGIFALLGEAGAIAGSGVWVSFLIGGVIALLSGYSLARLGATFPAAGGVVEYLVQAWGRGTLSGSMSILLYIAAVISLSLISKAFGAYAASLLPDAWQHPVAILLSCLIVLVFMAVNLRGARDVTRVEAITVVIKFGVLVAMGIAGIAVMDPQRLSPSTYPQPSALFNALGVTFFAYEGFRVITNTAEDMPNPAKTLPRAMLAAILLVTALYVLVAIAVMGNLEVQQVIEAKEYALAAAAKPVFGEIGFVLVVLTALVSTASAINANLYAVTNVTFELARKGELPAAFGEPIAHSRKGLIYTSSLIVIINLLLDLTSIALLGSISILFVHAIVHFGHLRLTHLTRARWGWILAAGVASLCAAILATLYAADHRPELVWMLTAFFLVALGTEIFLQRVMGRVITERHSCQLGPPYGEPRDSR</sequence>
<evidence type="ECO:0000256" key="5">
    <source>
        <dbReference type="ARBA" id="ARBA00023136"/>
    </source>
</evidence>
<evidence type="ECO:0000256" key="4">
    <source>
        <dbReference type="ARBA" id="ARBA00022989"/>
    </source>
</evidence>
<dbReference type="GO" id="GO:0022857">
    <property type="term" value="F:transmembrane transporter activity"/>
    <property type="evidence" value="ECO:0007669"/>
    <property type="project" value="InterPro"/>
</dbReference>
<keyword evidence="2" id="KW-1003">Cell membrane</keyword>
<keyword evidence="4 6" id="KW-1133">Transmembrane helix</keyword>
<feature type="transmembrane region" description="Helical" evidence="6">
    <location>
        <begin position="153"/>
        <end position="173"/>
    </location>
</feature>
<evidence type="ECO:0000256" key="1">
    <source>
        <dbReference type="ARBA" id="ARBA00004651"/>
    </source>
</evidence>
<feature type="transmembrane region" description="Helical" evidence="6">
    <location>
        <begin position="7"/>
        <end position="30"/>
    </location>
</feature>
<proteinExistence type="predicted"/>
<dbReference type="RefSeq" id="WP_369601400.1">
    <property type="nucleotide sequence ID" value="NZ_CP154858.1"/>
</dbReference>
<dbReference type="PIRSF" id="PIRSF006060">
    <property type="entry name" value="AA_transporter"/>
    <property type="match status" value="1"/>
</dbReference>
<feature type="transmembrane region" description="Helical" evidence="6">
    <location>
        <begin position="399"/>
        <end position="417"/>
    </location>
</feature>
<feature type="transmembrane region" description="Helical" evidence="6">
    <location>
        <begin position="119"/>
        <end position="141"/>
    </location>
</feature>
<evidence type="ECO:0000313" key="7">
    <source>
        <dbReference type="EMBL" id="XDT72390.1"/>
    </source>
</evidence>
<evidence type="ECO:0000256" key="6">
    <source>
        <dbReference type="SAM" id="Phobius"/>
    </source>
</evidence>